<feature type="transmembrane region" description="Helical" evidence="9">
    <location>
        <begin position="83"/>
        <end position="106"/>
    </location>
</feature>
<proteinExistence type="inferred from homology"/>
<evidence type="ECO:0000256" key="8">
    <source>
        <dbReference type="ARBA" id="ARBA00023136"/>
    </source>
</evidence>
<name>A0AAE0EFP9_9ROSI</name>
<feature type="domain" description="Major facilitator superfamily (MFS) profile" evidence="10">
    <location>
        <begin position="1"/>
        <end position="144"/>
    </location>
</feature>
<dbReference type="GO" id="GO:0015144">
    <property type="term" value="F:carbohydrate transmembrane transporter activity"/>
    <property type="evidence" value="ECO:0007669"/>
    <property type="project" value="InterPro"/>
</dbReference>
<dbReference type="InterPro" id="IPR036259">
    <property type="entry name" value="MFS_trans_sf"/>
</dbReference>
<feature type="transmembrane region" description="Helical" evidence="9">
    <location>
        <begin position="47"/>
        <end position="71"/>
    </location>
</feature>
<dbReference type="GO" id="GO:0016020">
    <property type="term" value="C:membrane"/>
    <property type="evidence" value="ECO:0007669"/>
    <property type="project" value="UniProtKB-SubCell"/>
</dbReference>
<dbReference type="PROSITE" id="PS50850">
    <property type="entry name" value="MFS"/>
    <property type="match status" value="1"/>
</dbReference>
<evidence type="ECO:0000259" key="10">
    <source>
        <dbReference type="PROSITE" id="PS50850"/>
    </source>
</evidence>
<protein>
    <recommendedName>
        <fullName evidence="10">Major facilitator superfamily (MFS) profile domain-containing protein</fullName>
    </recommendedName>
</protein>
<comment type="subcellular location">
    <subcellularLocation>
        <location evidence="1">Membrane</location>
        <topology evidence="1">Multi-pass membrane protein</topology>
    </subcellularLocation>
</comment>
<keyword evidence="12" id="KW-1185">Reference proteome</keyword>
<comment type="caution">
    <text evidence="11">The sequence shown here is derived from an EMBL/GenBank/DDBJ whole genome shotgun (WGS) entry which is preliminary data.</text>
</comment>
<evidence type="ECO:0000256" key="1">
    <source>
        <dbReference type="ARBA" id="ARBA00004141"/>
    </source>
</evidence>
<dbReference type="EMBL" id="JANJYJ010000002">
    <property type="protein sequence ID" value="KAK3224770.1"/>
    <property type="molecule type" value="Genomic_DNA"/>
</dbReference>
<keyword evidence="3" id="KW-0813">Transport</keyword>
<evidence type="ECO:0000256" key="6">
    <source>
        <dbReference type="ARBA" id="ARBA00022847"/>
    </source>
</evidence>
<evidence type="ECO:0000256" key="3">
    <source>
        <dbReference type="ARBA" id="ARBA00022448"/>
    </source>
</evidence>
<dbReference type="SUPFAM" id="SSF103473">
    <property type="entry name" value="MFS general substrate transporter"/>
    <property type="match status" value="1"/>
</dbReference>
<accession>A0AAE0EFP9</accession>
<dbReference type="Pfam" id="PF00083">
    <property type="entry name" value="Sugar_tr"/>
    <property type="match status" value="1"/>
</dbReference>
<evidence type="ECO:0000313" key="11">
    <source>
        <dbReference type="EMBL" id="KAK3224770.1"/>
    </source>
</evidence>
<comment type="similarity">
    <text evidence="2">Belongs to the major facilitator superfamily. Sugar transporter (TC 2.A.1.1) family.</text>
</comment>
<keyword evidence="5 9" id="KW-0812">Transmembrane</keyword>
<evidence type="ECO:0000256" key="9">
    <source>
        <dbReference type="SAM" id="Phobius"/>
    </source>
</evidence>
<sequence length="144" mass="15829">MFYASVLFQTVGFKNNASLLSSVITGIVNVSSTLVSIYAVDNVGRRVLLLQACVQKFISQIAIGVILRFHLNDTNSLTKAEAIVVVLLVCLFVMAFAWSWGPLGWLTPSETFLIETRTTCFAFVVSSNILLTFLIAQAVKLSYQ</sequence>
<feature type="transmembrane region" description="Helical" evidence="9">
    <location>
        <begin position="20"/>
        <end position="40"/>
    </location>
</feature>
<evidence type="ECO:0000256" key="7">
    <source>
        <dbReference type="ARBA" id="ARBA00022989"/>
    </source>
</evidence>
<keyword evidence="6" id="KW-0769">Symport</keyword>
<dbReference type="InterPro" id="IPR005829">
    <property type="entry name" value="Sugar_transporter_CS"/>
</dbReference>
<dbReference type="Gene3D" id="1.20.1250.20">
    <property type="entry name" value="MFS general substrate transporter like domains"/>
    <property type="match status" value="1"/>
</dbReference>
<dbReference type="PRINTS" id="PR00171">
    <property type="entry name" value="SUGRTRNSPORT"/>
</dbReference>
<dbReference type="InterPro" id="IPR005828">
    <property type="entry name" value="MFS_sugar_transport-like"/>
</dbReference>
<gene>
    <name evidence="11" type="ORF">Dsin_004632</name>
</gene>
<dbReference type="PANTHER" id="PTHR23500">
    <property type="entry name" value="SOLUTE CARRIER FAMILY 2, FACILITATED GLUCOSE TRANSPORTER"/>
    <property type="match status" value="1"/>
</dbReference>
<evidence type="ECO:0000256" key="2">
    <source>
        <dbReference type="ARBA" id="ARBA00010992"/>
    </source>
</evidence>
<dbReference type="PANTHER" id="PTHR23500:SF371">
    <property type="entry name" value="OS07G0206600 PROTEIN"/>
    <property type="match status" value="1"/>
</dbReference>
<evidence type="ECO:0000256" key="5">
    <source>
        <dbReference type="ARBA" id="ARBA00022692"/>
    </source>
</evidence>
<dbReference type="PROSITE" id="PS00216">
    <property type="entry name" value="SUGAR_TRANSPORT_1"/>
    <property type="match status" value="1"/>
</dbReference>
<dbReference type="Proteomes" id="UP001281410">
    <property type="component" value="Unassembled WGS sequence"/>
</dbReference>
<feature type="transmembrane region" description="Helical" evidence="9">
    <location>
        <begin position="118"/>
        <end position="139"/>
    </location>
</feature>
<dbReference type="InterPro" id="IPR003663">
    <property type="entry name" value="Sugar/inositol_transpt"/>
</dbReference>
<dbReference type="InterPro" id="IPR020846">
    <property type="entry name" value="MFS_dom"/>
</dbReference>
<evidence type="ECO:0000313" key="12">
    <source>
        <dbReference type="Proteomes" id="UP001281410"/>
    </source>
</evidence>
<dbReference type="InterPro" id="IPR045262">
    <property type="entry name" value="STP/PLT_plant"/>
</dbReference>
<dbReference type="AlphaFoldDB" id="A0AAE0EFP9"/>
<evidence type="ECO:0000256" key="4">
    <source>
        <dbReference type="ARBA" id="ARBA00022597"/>
    </source>
</evidence>
<keyword evidence="4" id="KW-0762">Sugar transport</keyword>
<reference evidence="11" key="1">
    <citation type="journal article" date="2023" name="Plant J.">
        <title>Genome sequences and population genomics provide insights into the demographic history, inbreeding, and mutation load of two 'living fossil' tree species of Dipteronia.</title>
        <authorList>
            <person name="Feng Y."/>
            <person name="Comes H.P."/>
            <person name="Chen J."/>
            <person name="Zhu S."/>
            <person name="Lu R."/>
            <person name="Zhang X."/>
            <person name="Li P."/>
            <person name="Qiu J."/>
            <person name="Olsen K.M."/>
            <person name="Qiu Y."/>
        </authorList>
    </citation>
    <scope>NUCLEOTIDE SEQUENCE</scope>
    <source>
        <strain evidence="11">NBL</strain>
    </source>
</reference>
<organism evidence="11 12">
    <name type="scientific">Dipteronia sinensis</name>
    <dbReference type="NCBI Taxonomy" id="43782"/>
    <lineage>
        <taxon>Eukaryota</taxon>
        <taxon>Viridiplantae</taxon>
        <taxon>Streptophyta</taxon>
        <taxon>Embryophyta</taxon>
        <taxon>Tracheophyta</taxon>
        <taxon>Spermatophyta</taxon>
        <taxon>Magnoliopsida</taxon>
        <taxon>eudicotyledons</taxon>
        <taxon>Gunneridae</taxon>
        <taxon>Pentapetalae</taxon>
        <taxon>rosids</taxon>
        <taxon>malvids</taxon>
        <taxon>Sapindales</taxon>
        <taxon>Sapindaceae</taxon>
        <taxon>Hippocastanoideae</taxon>
        <taxon>Acereae</taxon>
        <taxon>Dipteronia</taxon>
    </lineage>
</organism>
<keyword evidence="8 9" id="KW-0472">Membrane</keyword>
<keyword evidence="7 9" id="KW-1133">Transmembrane helix</keyword>
<dbReference type="GO" id="GO:0015293">
    <property type="term" value="F:symporter activity"/>
    <property type="evidence" value="ECO:0007669"/>
    <property type="project" value="UniProtKB-KW"/>
</dbReference>